<proteinExistence type="inferred from homology"/>
<accession>A0A1W9HUA5</accession>
<evidence type="ECO:0000313" key="5">
    <source>
        <dbReference type="Proteomes" id="UP000192872"/>
    </source>
</evidence>
<reference evidence="4 5" key="1">
    <citation type="journal article" date="2017" name="Water Res.">
        <title>Comammox in drinking water systems.</title>
        <authorList>
            <person name="Wang Y."/>
            <person name="Ma L."/>
            <person name="Mao Y."/>
            <person name="Jiang X."/>
            <person name="Xia Y."/>
            <person name="Yu K."/>
            <person name="Li B."/>
            <person name="Zhang T."/>
        </authorList>
    </citation>
    <scope>NUCLEOTIDE SEQUENCE [LARGE SCALE GENOMIC DNA]</scope>
    <source>
        <strain evidence="4">SG_bin8</strain>
    </source>
</reference>
<dbReference type="PANTHER" id="PTHR42943:SF2">
    <property type="entry name" value="GLUTATHIONE S-TRANSFERASE KAPPA 1"/>
    <property type="match status" value="1"/>
</dbReference>
<dbReference type="STRING" id="1827387.A4S15_13410"/>
<evidence type="ECO:0000256" key="2">
    <source>
        <dbReference type="PIRSR" id="PIRSR006386-1"/>
    </source>
</evidence>
<gene>
    <name evidence="4" type="ORF">A4S15_13410</name>
</gene>
<dbReference type="AlphaFoldDB" id="A0A1W9HUA5"/>
<dbReference type="Gene3D" id="3.40.30.10">
    <property type="entry name" value="Glutaredoxin"/>
    <property type="match status" value="1"/>
</dbReference>
<dbReference type="PIRSF" id="PIRSF006386">
    <property type="entry name" value="HCCAis_GSTk"/>
    <property type="match status" value="1"/>
</dbReference>
<dbReference type="InterPro" id="IPR001853">
    <property type="entry name" value="DSBA-like_thioredoxin_dom"/>
</dbReference>
<dbReference type="GO" id="GO:0016491">
    <property type="term" value="F:oxidoreductase activity"/>
    <property type="evidence" value="ECO:0007669"/>
    <property type="project" value="InterPro"/>
</dbReference>
<dbReference type="InterPro" id="IPR014440">
    <property type="entry name" value="HCCAis_GSTk"/>
</dbReference>
<evidence type="ECO:0000256" key="1">
    <source>
        <dbReference type="PIRNR" id="PIRNR006386"/>
    </source>
</evidence>
<dbReference type="EC" id="5.99.1.4" evidence="1"/>
<dbReference type="GO" id="GO:0018845">
    <property type="term" value="F:2-hydroxychromene-2-carboxylate isomerase activity"/>
    <property type="evidence" value="ECO:0007669"/>
    <property type="project" value="UniProtKB-UniRule"/>
</dbReference>
<dbReference type="Proteomes" id="UP000192872">
    <property type="component" value="Unassembled WGS sequence"/>
</dbReference>
<organism evidence="4 5">
    <name type="scientific">Candidatus Raskinella chloraquaticus</name>
    <dbReference type="NCBI Taxonomy" id="1951219"/>
    <lineage>
        <taxon>Bacteria</taxon>
        <taxon>Pseudomonadati</taxon>
        <taxon>Pseudomonadota</taxon>
        <taxon>Alphaproteobacteria</taxon>
        <taxon>Hyphomicrobiales</taxon>
        <taxon>Phreatobacteraceae</taxon>
        <taxon>Candidatus Raskinella</taxon>
    </lineage>
</organism>
<protein>
    <recommendedName>
        <fullName evidence="1">2-hydroxychromene-2-carboxylate isomerase</fullName>
        <ecNumber evidence="1">5.99.1.4</ecNumber>
    </recommendedName>
</protein>
<name>A0A1W9HUA5_9HYPH</name>
<dbReference type="PANTHER" id="PTHR42943">
    <property type="entry name" value="GLUTATHIONE S-TRANSFERASE KAPPA"/>
    <property type="match status" value="1"/>
</dbReference>
<keyword evidence="1" id="KW-0413">Isomerase</keyword>
<feature type="active site" description="Nucleophile" evidence="2">
    <location>
        <position position="13"/>
    </location>
</feature>
<comment type="similarity">
    <text evidence="1">Belongs to the GST superfamily. NadH family.</text>
</comment>
<dbReference type="InterPro" id="IPR051924">
    <property type="entry name" value="GST_Kappa/NadH"/>
</dbReference>
<feature type="domain" description="DSBA-like thioredoxin" evidence="3">
    <location>
        <begin position="4"/>
        <end position="205"/>
    </location>
</feature>
<comment type="caution">
    <text evidence="4">The sequence shown here is derived from an EMBL/GenBank/DDBJ whole genome shotgun (WGS) entry which is preliminary data.</text>
</comment>
<dbReference type="InterPro" id="IPR036249">
    <property type="entry name" value="Thioredoxin-like_sf"/>
</dbReference>
<dbReference type="RefSeq" id="WP_376802738.1">
    <property type="nucleotide sequence ID" value="NZ_DBNB01000032.1"/>
</dbReference>
<comment type="catalytic activity">
    <reaction evidence="1">
        <text>2-hydroxychromene-2-carboxylate = (3E)-4-(2-hydroxyphenyl)-2-oxobut-3-enoate</text>
        <dbReference type="Rhea" id="RHEA:27401"/>
        <dbReference type="ChEBI" id="CHEBI:59350"/>
        <dbReference type="ChEBI" id="CHEBI:59353"/>
        <dbReference type="EC" id="5.99.1.4"/>
    </reaction>
</comment>
<evidence type="ECO:0000313" key="4">
    <source>
        <dbReference type="EMBL" id="OQW50791.1"/>
    </source>
</evidence>
<sequence length="216" mass="24679">MTLQLDLYWSFRSPYSYFVTKRALSLARDYDVAVALRVVHPAAIRNPAYFRAMNPLSRPYFMRDCLRVAEYLGLPFRRPVPDPIIQNMETLEIAPEQPLMLRLSRLGIAAVEAGRGMAFADEVSRLLWEGRTDNWHESDHLAQAAQRAGLDLVRLDAAILAEPERHEQILADNDAALRAAGHWGVPTFVLSGEPFFGQDRFDVLMWRLGQQGMKRR</sequence>
<dbReference type="Pfam" id="PF01323">
    <property type="entry name" value="DSBA"/>
    <property type="match status" value="1"/>
</dbReference>
<dbReference type="SUPFAM" id="SSF52833">
    <property type="entry name" value="Thioredoxin-like"/>
    <property type="match status" value="1"/>
</dbReference>
<evidence type="ECO:0000259" key="3">
    <source>
        <dbReference type="Pfam" id="PF01323"/>
    </source>
</evidence>
<dbReference type="EMBL" id="LWDL01000024">
    <property type="protein sequence ID" value="OQW50791.1"/>
    <property type="molecule type" value="Genomic_DNA"/>
</dbReference>